<organism evidence="1 2">
    <name type="scientific">Haematococcus lacustris</name>
    <name type="common">Green alga</name>
    <name type="synonym">Haematococcus pluvialis</name>
    <dbReference type="NCBI Taxonomy" id="44745"/>
    <lineage>
        <taxon>Eukaryota</taxon>
        <taxon>Viridiplantae</taxon>
        <taxon>Chlorophyta</taxon>
        <taxon>core chlorophytes</taxon>
        <taxon>Chlorophyceae</taxon>
        <taxon>CS clade</taxon>
        <taxon>Chlamydomonadales</taxon>
        <taxon>Haematococcaceae</taxon>
        <taxon>Haematococcus</taxon>
    </lineage>
</organism>
<protein>
    <submittedName>
        <fullName evidence="1">Uncharacterized protein</fullName>
    </submittedName>
</protein>
<dbReference type="Proteomes" id="UP000485058">
    <property type="component" value="Unassembled WGS sequence"/>
</dbReference>
<evidence type="ECO:0000313" key="1">
    <source>
        <dbReference type="EMBL" id="GFH17147.1"/>
    </source>
</evidence>
<sequence>MHVPMSVMRIPEHEEQHAGIAGLLVVIPSYSALTCGHTRHMSGRLTLEPTVRHITITLATWAVIWEVYPDFKRARQRCEAQEWALHPSGGQVKASHHSHEG</sequence>
<evidence type="ECO:0000313" key="2">
    <source>
        <dbReference type="Proteomes" id="UP000485058"/>
    </source>
</evidence>
<gene>
    <name evidence="1" type="ORF">HaLaN_13712</name>
</gene>
<proteinExistence type="predicted"/>
<comment type="caution">
    <text evidence="1">The sequence shown here is derived from an EMBL/GenBank/DDBJ whole genome shotgun (WGS) entry which is preliminary data.</text>
</comment>
<dbReference type="AlphaFoldDB" id="A0A699Z3G8"/>
<reference evidence="1 2" key="1">
    <citation type="submission" date="2020-02" db="EMBL/GenBank/DDBJ databases">
        <title>Draft genome sequence of Haematococcus lacustris strain NIES-144.</title>
        <authorList>
            <person name="Morimoto D."/>
            <person name="Nakagawa S."/>
            <person name="Yoshida T."/>
            <person name="Sawayama S."/>
        </authorList>
    </citation>
    <scope>NUCLEOTIDE SEQUENCE [LARGE SCALE GENOMIC DNA]</scope>
    <source>
        <strain evidence="1 2">NIES-144</strain>
    </source>
</reference>
<keyword evidence="2" id="KW-1185">Reference proteome</keyword>
<accession>A0A699Z3G8</accession>
<dbReference type="EMBL" id="BLLF01001104">
    <property type="protein sequence ID" value="GFH17147.1"/>
    <property type="molecule type" value="Genomic_DNA"/>
</dbReference>
<name>A0A699Z3G8_HAELA</name>